<feature type="compositionally biased region" description="Basic and acidic residues" evidence="9">
    <location>
        <begin position="225"/>
        <end position="239"/>
    </location>
</feature>
<dbReference type="Gene3D" id="1.25.10.10">
    <property type="entry name" value="Leucine-rich Repeat Variant"/>
    <property type="match status" value="2"/>
</dbReference>
<feature type="compositionally biased region" description="Polar residues" evidence="9">
    <location>
        <begin position="562"/>
        <end position="580"/>
    </location>
</feature>
<accession>A0A2R5FYS1</accession>
<feature type="region of interest" description="Disordered" evidence="9">
    <location>
        <begin position="147"/>
        <end position="186"/>
    </location>
</feature>
<evidence type="ECO:0000256" key="9">
    <source>
        <dbReference type="SAM" id="MobiDB-lite"/>
    </source>
</evidence>
<feature type="compositionally biased region" description="Low complexity" evidence="9">
    <location>
        <begin position="515"/>
        <end position="527"/>
    </location>
</feature>
<feature type="region of interest" description="Disordered" evidence="9">
    <location>
        <begin position="745"/>
        <end position="775"/>
    </location>
</feature>
<feature type="compositionally biased region" description="Pro residues" evidence="9">
    <location>
        <begin position="751"/>
        <end position="766"/>
    </location>
</feature>
<gene>
    <name evidence="10" type="ORF">FCC1311_001212</name>
</gene>
<comment type="caution">
    <text evidence="10">The sequence shown here is derived from an EMBL/GenBank/DDBJ whole genome shotgun (WGS) entry which is preliminary data.</text>
</comment>
<comment type="subcellular location">
    <subcellularLocation>
        <location evidence="1">Vacuole membrane</location>
        <topology evidence="1">Lipid-anchor</topology>
    </subcellularLocation>
</comment>
<dbReference type="Proteomes" id="UP000241890">
    <property type="component" value="Unassembled WGS sequence"/>
</dbReference>
<evidence type="ECO:0000256" key="3">
    <source>
        <dbReference type="ARBA" id="ARBA00022554"/>
    </source>
</evidence>
<dbReference type="InterPro" id="IPR011989">
    <property type="entry name" value="ARM-like"/>
</dbReference>
<dbReference type="InterPro" id="IPR000225">
    <property type="entry name" value="Armadillo"/>
</dbReference>
<evidence type="ECO:0000256" key="7">
    <source>
        <dbReference type="ARBA" id="ARBA00026209"/>
    </source>
</evidence>
<dbReference type="GO" id="GO:0005774">
    <property type="term" value="C:vacuolar membrane"/>
    <property type="evidence" value="ECO:0007669"/>
    <property type="project" value="UniProtKB-SubCell"/>
</dbReference>
<feature type="compositionally biased region" description="Acidic residues" evidence="9">
    <location>
        <begin position="390"/>
        <end position="401"/>
    </location>
</feature>
<evidence type="ECO:0000256" key="4">
    <source>
        <dbReference type="ARBA" id="ARBA00022737"/>
    </source>
</evidence>
<keyword evidence="11" id="KW-1185">Reference proteome</keyword>
<evidence type="ECO:0000256" key="2">
    <source>
        <dbReference type="ARBA" id="ARBA00005462"/>
    </source>
</evidence>
<feature type="repeat" description="ARM" evidence="8">
    <location>
        <begin position="1101"/>
        <end position="1143"/>
    </location>
</feature>
<name>A0A2R5FYS1_9STRA</name>
<evidence type="ECO:0000256" key="5">
    <source>
        <dbReference type="ARBA" id="ARBA00023136"/>
    </source>
</evidence>
<dbReference type="InterPro" id="IPR045156">
    <property type="entry name" value="Vac8"/>
</dbReference>
<evidence type="ECO:0000313" key="11">
    <source>
        <dbReference type="Proteomes" id="UP000241890"/>
    </source>
</evidence>
<feature type="compositionally biased region" description="Polar residues" evidence="9">
    <location>
        <begin position="666"/>
        <end position="680"/>
    </location>
</feature>
<dbReference type="GO" id="GO:0043495">
    <property type="term" value="F:protein-membrane adaptor activity"/>
    <property type="evidence" value="ECO:0007669"/>
    <property type="project" value="InterPro"/>
</dbReference>
<dbReference type="PANTHER" id="PTHR47249">
    <property type="entry name" value="VACUOLAR PROTEIN 8"/>
    <property type="match status" value="1"/>
</dbReference>
<protein>
    <recommendedName>
        <fullName evidence="7">Vacuolar protein 8</fullName>
    </recommendedName>
</protein>
<dbReference type="SMART" id="SM00185">
    <property type="entry name" value="ARM"/>
    <property type="match status" value="7"/>
</dbReference>
<feature type="region of interest" description="Disordered" evidence="9">
    <location>
        <begin position="199"/>
        <end position="243"/>
    </location>
</feature>
<sequence length="1344" mass="146177">MPKIFVELSGSQELNVLPRRNLGVVALEKQEFEAVRTVADLRKHIDDFLGDKVTRGFVFFHDQTLVPVAQEGTLEVAHVMKRRNKNPLFNQGEYKVTIKMRSTLRPVQPQAPPLLQELRRKNHAKFARSREPIMSFAASSYFAPKGTTGTQSAETGLVSPDAEQGQSKQKPTKNAPTNGTDTATLSGFLRVLEVTRRYHSDDDEYQNQDSVEENDDIDDDENNDDGPHVRRGTFGDKRGGTKVSGVATTGRFERFFCKLENNNSLFAFGPCSERAVAADFAGLSNTSATHRINLASIFKIQPYKGSRPSPPRHFIMEILAEEGAIDCVLAVPSVVEFAAWVRAFHQASPHLRGLQYNINHEMFTWSISALHEDAFGGAVKSASKTRNGGGDDDRDIDNDDLDGLKKQMSQTRRIRVFKIVSIHNNDTGFTIVDCADGAMVGEVIMPALLADPNGVATGDILVAIGDIPVFGKPADEVKRILAKAVRPVCVTTGTPNDPRVEIEADARGRTTSLASSSSEQSESSESSVPSRPTLKALAWRRRLGPFLYDRSNEKTPEVRPLSSATQLSVQDESCSTTSITDAEESVTRGSGAQSRHTRSLESGTFADVGLDGGAPPGLGAPGFPQMRKYTPSGREIPLAPPRTAVDKKPSRLFASLKGRRPPPPTTLSLEESDQSNASRAASRQLSRFKGLQSRLFSAIQTSYALEERIDEAIENLVREAENEARCTGIADEASVGTIKTRKARGLGRVTSPPPVPPPLTPPPVPPLEGATQTSRGPSLVLHNAVSSRLQSTRYPENRVARLQRMLSPNEFSDRASVDFSSNTFGSEVVETVESSYGRAPIAAQPGEQPPKPCGLGLYARAVSHLLWARNALALRLDPTQEKLHRLVNLARSNDAEDREDALEAILDMATSSKNVKTLVQDGIIDVLVDSLRSKESVAIRENAAGVLWNLSDDPDAAEAIVSSGAIPYLLRLLRHPADDRLSSDVAKEEAAGALWTLADLPSGRAEILLHRGVKPIVYNLSEEGDATDFTQENLMGVIWHLSFEPEAVVEIMKRRKRIVIVAEMARLITHGTSVAQENAAGALMHISYAPQYRPLIKSCAEAIPALVQLLAFGSILSRENACGALNNLALGDEATQQLIADEGAIPPLVRLLQPHFSPAVRVRVALCLRNLAQNRDVKDEIIEAGATDALIRALKERDALVQIHSTEALWALAHESDANKVAIGNSEALPRLVRLLRNSNETARARAAGALGSLTEVSENLPRIGHSGALEPLIEMLREGDPTSRREAAAALGNLTMGPHDVQRKVVNSLKRDLPDDGEDATDDLEAVRSFLVEIEVRALPNAM</sequence>
<feature type="region of interest" description="Disordered" evidence="9">
    <location>
        <begin position="504"/>
        <end position="531"/>
    </location>
</feature>
<keyword evidence="5" id="KW-0472">Membrane</keyword>
<evidence type="ECO:0000256" key="6">
    <source>
        <dbReference type="ARBA" id="ARBA00023288"/>
    </source>
</evidence>
<proteinExistence type="inferred from homology"/>
<feature type="compositionally biased region" description="Acidic residues" evidence="9">
    <location>
        <begin position="201"/>
        <end position="224"/>
    </location>
</feature>
<evidence type="ECO:0000256" key="8">
    <source>
        <dbReference type="PROSITE-ProRule" id="PRU00259"/>
    </source>
</evidence>
<feature type="compositionally biased region" description="Polar residues" evidence="9">
    <location>
        <begin position="164"/>
        <end position="185"/>
    </location>
</feature>
<comment type="similarity">
    <text evidence="2">Belongs to the beta-catenin family.</text>
</comment>
<feature type="compositionally biased region" description="Gly residues" evidence="9">
    <location>
        <begin position="610"/>
        <end position="620"/>
    </location>
</feature>
<evidence type="ECO:0000313" key="10">
    <source>
        <dbReference type="EMBL" id="GBG23902.1"/>
    </source>
</evidence>
<evidence type="ECO:0000256" key="1">
    <source>
        <dbReference type="ARBA" id="ARBA00004592"/>
    </source>
</evidence>
<dbReference type="SUPFAM" id="SSF48371">
    <property type="entry name" value="ARM repeat"/>
    <property type="match status" value="1"/>
</dbReference>
<feature type="region of interest" description="Disordered" evidence="9">
    <location>
        <begin position="550"/>
        <end position="680"/>
    </location>
</feature>
<dbReference type="PROSITE" id="PS50176">
    <property type="entry name" value="ARM_REPEAT"/>
    <property type="match status" value="5"/>
</dbReference>
<feature type="repeat" description="ARM" evidence="8">
    <location>
        <begin position="1143"/>
        <end position="1186"/>
    </location>
</feature>
<reference evidence="10 11" key="1">
    <citation type="submission" date="2017-12" db="EMBL/GenBank/DDBJ databases">
        <title>Sequencing, de novo assembly and annotation of complete genome of a new Thraustochytrid species, strain FCC1311.</title>
        <authorList>
            <person name="Sedici K."/>
            <person name="Godart F."/>
            <person name="Aiese Cigliano R."/>
            <person name="Sanseverino W."/>
            <person name="Barakat M."/>
            <person name="Ortet P."/>
            <person name="Marechal E."/>
            <person name="Cagnac O."/>
            <person name="Amato A."/>
        </authorList>
    </citation>
    <scope>NUCLEOTIDE SEQUENCE [LARGE SCALE GENOMIC DNA]</scope>
</reference>
<dbReference type="InterPro" id="IPR016024">
    <property type="entry name" value="ARM-type_fold"/>
</dbReference>
<dbReference type="InParanoid" id="A0A2R5FYS1"/>
<keyword evidence="6" id="KW-0449">Lipoprotein</keyword>
<dbReference type="InterPro" id="IPR036034">
    <property type="entry name" value="PDZ_sf"/>
</dbReference>
<dbReference type="GO" id="GO:0071562">
    <property type="term" value="P:nucleus-vacuole junction assembly"/>
    <property type="evidence" value="ECO:0007669"/>
    <property type="project" value="InterPro"/>
</dbReference>
<feature type="repeat" description="ARM" evidence="8">
    <location>
        <begin position="922"/>
        <end position="965"/>
    </location>
</feature>
<keyword evidence="3" id="KW-0926">Vacuole</keyword>
<dbReference type="EMBL" id="BEYU01000001">
    <property type="protein sequence ID" value="GBG23902.1"/>
    <property type="molecule type" value="Genomic_DNA"/>
</dbReference>
<dbReference type="PANTHER" id="PTHR47249:SF1">
    <property type="entry name" value="VACUOLAR PROTEIN 8"/>
    <property type="match status" value="1"/>
</dbReference>
<feature type="repeat" description="ARM" evidence="8">
    <location>
        <begin position="1268"/>
        <end position="1296"/>
    </location>
</feature>
<dbReference type="OrthoDB" id="191135at2759"/>
<dbReference type="Pfam" id="PF00514">
    <property type="entry name" value="Arm"/>
    <property type="match status" value="2"/>
</dbReference>
<organism evidence="10 11">
    <name type="scientific">Hondaea fermentalgiana</name>
    <dbReference type="NCBI Taxonomy" id="2315210"/>
    <lineage>
        <taxon>Eukaryota</taxon>
        <taxon>Sar</taxon>
        <taxon>Stramenopiles</taxon>
        <taxon>Bigyra</taxon>
        <taxon>Labyrinthulomycetes</taxon>
        <taxon>Thraustochytrida</taxon>
        <taxon>Thraustochytriidae</taxon>
        <taxon>Hondaea</taxon>
    </lineage>
</organism>
<dbReference type="Pfam" id="PF13646">
    <property type="entry name" value="HEAT_2"/>
    <property type="match status" value="1"/>
</dbReference>
<dbReference type="SUPFAM" id="SSF50156">
    <property type="entry name" value="PDZ domain-like"/>
    <property type="match status" value="1"/>
</dbReference>
<keyword evidence="4" id="KW-0677">Repeat</keyword>
<feature type="region of interest" description="Disordered" evidence="9">
    <location>
        <begin position="381"/>
        <end position="404"/>
    </location>
</feature>
<feature type="repeat" description="ARM" evidence="8">
    <location>
        <begin position="1227"/>
        <end position="1269"/>
    </location>
</feature>